<dbReference type="InterPro" id="IPR027417">
    <property type="entry name" value="P-loop_NTPase"/>
</dbReference>
<dbReference type="InParanoid" id="B9TAK0"/>
<proteinExistence type="predicted"/>
<dbReference type="AlphaFoldDB" id="B9TAK0"/>
<evidence type="ECO:0000313" key="2">
    <source>
        <dbReference type="Proteomes" id="UP000008311"/>
    </source>
</evidence>
<organism evidence="1 2">
    <name type="scientific">Ricinus communis</name>
    <name type="common">Castor bean</name>
    <dbReference type="NCBI Taxonomy" id="3988"/>
    <lineage>
        <taxon>Eukaryota</taxon>
        <taxon>Viridiplantae</taxon>
        <taxon>Streptophyta</taxon>
        <taxon>Embryophyta</taxon>
        <taxon>Tracheophyta</taxon>
        <taxon>Spermatophyta</taxon>
        <taxon>Magnoliopsida</taxon>
        <taxon>eudicotyledons</taxon>
        <taxon>Gunneridae</taxon>
        <taxon>Pentapetalae</taxon>
        <taxon>rosids</taxon>
        <taxon>fabids</taxon>
        <taxon>Malpighiales</taxon>
        <taxon>Euphorbiaceae</taxon>
        <taxon>Acalyphoideae</taxon>
        <taxon>Acalypheae</taxon>
        <taxon>Ricinus</taxon>
    </lineage>
</organism>
<sequence length="265" mass="29819">MSSDNSNRIAFLHIPKTAGVSVIDAFVQRLGAESCHAFSSNISEESFKGRRFVSGHVHFGDIQCDAFIFAFVRDPLKQLASHLMWIDHYNQPGYEHELNGFPENIKNEIRMLASVDFSSAKSLDRYFKAIPRDAKIRVIDLQSEMLAFARGSIIEMAPATLAKKAIGNLDRLGFVGLSENLSAEMDTLFDMLNLGPNPVVSQLNSSPSSRKVDITVPNIQRTLRKYVQADLRLYEHVVEKKSNPFGSNRNIFSMLRSFARKYAKT</sequence>
<protein>
    <recommendedName>
        <fullName evidence="3">Sulfotransferase</fullName>
    </recommendedName>
</protein>
<reference evidence="2" key="1">
    <citation type="journal article" date="2010" name="Nat. Biotechnol.">
        <title>Draft genome sequence of the oilseed species Ricinus communis.</title>
        <authorList>
            <person name="Chan A.P."/>
            <person name="Crabtree J."/>
            <person name="Zhao Q."/>
            <person name="Lorenzi H."/>
            <person name="Orvis J."/>
            <person name="Puiu D."/>
            <person name="Melake-Berhan A."/>
            <person name="Jones K.M."/>
            <person name="Redman J."/>
            <person name="Chen G."/>
            <person name="Cahoon E.B."/>
            <person name="Gedil M."/>
            <person name="Stanke M."/>
            <person name="Haas B.J."/>
            <person name="Wortman J.R."/>
            <person name="Fraser-Liggett C.M."/>
            <person name="Ravel J."/>
            <person name="Rabinowicz P.D."/>
        </authorList>
    </citation>
    <scope>NUCLEOTIDE SEQUENCE [LARGE SCALE GENOMIC DNA]</scope>
    <source>
        <strain evidence="2">cv. Hale</strain>
    </source>
</reference>
<keyword evidence="2" id="KW-1185">Reference proteome</keyword>
<dbReference type="Proteomes" id="UP000008311">
    <property type="component" value="Unassembled WGS sequence"/>
</dbReference>
<dbReference type="EMBL" id="EQ975802">
    <property type="protein sequence ID" value="EEF27112.1"/>
    <property type="molecule type" value="Genomic_DNA"/>
</dbReference>
<name>B9TAK0_RICCO</name>
<dbReference type="Gene3D" id="3.40.50.300">
    <property type="entry name" value="P-loop containing nucleotide triphosphate hydrolases"/>
    <property type="match status" value="1"/>
</dbReference>
<accession>B9TAK0</accession>
<evidence type="ECO:0008006" key="3">
    <source>
        <dbReference type="Google" id="ProtNLM"/>
    </source>
</evidence>
<evidence type="ECO:0000313" key="1">
    <source>
        <dbReference type="EMBL" id="EEF27112.1"/>
    </source>
</evidence>
<gene>
    <name evidence="1" type="ORF">RCOM_0077390</name>
</gene>